<gene>
    <name evidence="1" type="ORF">PDE_03996</name>
</gene>
<dbReference type="Proteomes" id="UP000019376">
    <property type="component" value="Unassembled WGS sequence"/>
</dbReference>
<proteinExistence type="predicted"/>
<dbReference type="EMBL" id="KB644411">
    <property type="protein sequence ID" value="EPS29049.1"/>
    <property type="molecule type" value="Genomic_DNA"/>
</dbReference>
<dbReference type="AlphaFoldDB" id="S7ZFI6"/>
<accession>S7ZFI6</accession>
<dbReference type="OrthoDB" id="4369535at2759"/>
<dbReference type="STRING" id="933388.S7ZFI6"/>
<name>S7ZFI6_PENO1</name>
<keyword evidence="2" id="KW-1185">Reference proteome</keyword>
<organism evidence="1 2">
    <name type="scientific">Penicillium oxalicum (strain 114-2 / CGMCC 5302)</name>
    <name type="common">Penicillium decumbens</name>
    <dbReference type="NCBI Taxonomy" id="933388"/>
    <lineage>
        <taxon>Eukaryota</taxon>
        <taxon>Fungi</taxon>
        <taxon>Dikarya</taxon>
        <taxon>Ascomycota</taxon>
        <taxon>Pezizomycotina</taxon>
        <taxon>Eurotiomycetes</taxon>
        <taxon>Eurotiomycetidae</taxon>
        <taxon>Eurotiales</taxon>
        <taxon>Aspergillaceae</taxon>
        <taxon>Penicillium</taxon>
    </lineage>
</organism>
<evidence type="ECO:0000313" key="1">
    <source>
        <dbReference type="EMBL" id="EPS29049.1"/>
    </source>
</evidence>
<protein>
    <submittedName>
        <fullName evidence="1">Uncharacterized protein</fullName>
    </submittedName>
</protein>
<dbReference type="HOGENOM" id="CLU_1525689_0_0_1"/>
<evidence type="ECO:0000313" key="2">
    <source>
        <dbReference type="Proteomes" id="UP000019376"/>
    </source>
</evidence>
<sequence length="176" mass="19144">MIGQQNARDKNAEEAQAIAARYARDPEQEAHFYDRSLRKVAGDHCVHAAIDDGSFTVLMGLGRGLAVTRKLVASATQLLESLAVLRSSWSYDQRLMIELVGGSRSAISGLMAQGSCIRPHDAAIGTWARHPGPALCSESPDLVGVSDHMPRPARDLNPRVYLQSELQSLRVVWLAA</sequence>
<reference evidence="1 2" key="1">
    <citation type="journal article" date="2013" name="PLoS ONE">
        <title>Genomic and secretomic analyses reveal unique features of the lignocellulolytic enzyme system of Penicillium decumbens.</title>
        <authorList>
            <person name="Liu G."/>
            <person name="Zhang L."/>
            <person name="Wei X."/>
            <person name="Zou G."/>
            <person name="Qin Y."/>
            <person name="Ma L."/>
            <person name="Li J."/>
            <person name="Zheng H."/>
            <person name="Wang S."/>
            <person name="Wang C."/>
            <person name="Xun L."/>
            <person name="Zhao G.-P."/>
            <person name="Zhou Z."/>
            <person name="Qu Y."/>
        </authorList>
    </citation>
    <scope>NUCLEOTIDE SEQUENCE [LARGE SCALE GENOMIC DNA]</scope>
    <source>
        <strain evidence="2">114-2 / CGMCC 5302</strain>
    </source>
</reference>